<evidence type="ECO:0000313" key="2">
    <source>
        <dbReference type="Proteomes" id="UP000774326"/>
    </source>
</evidence>
<protein>
    <submittedName>
        <fullName evidence="1">Uncharacterized protein</fullName>
    </submittedName>
</protein>
<name>A0A9P8TP58_WICPI</name>
<reference evidence="1" key="2">
    <citation type="submission" date="2021-01" db="EMBL/GenBank/DDBJ databases">
        <authorList>
            <person name="Schikora-Tamarit M.A."/>
        </authorList>
    </citation>
    <scope>NUCLEOTIDE SEQUENCE</scope>
    <source>
        <strain evidence="1">CBS2887</strain>
    </source>
</reference>
<organism evidence="1 2">
    <name type="scientific">Wickerhamomyces pijperi</name>
    <name type="common">Yeast</name>
    <name type="synonym">Pichia pijperi</name>
    <dbReference type="NCBI Taxonomy" id="599730"/>
    <lineage>
        <taxon>Eukaryota</taxon>
        <taxon>Fungi</taxon>
        <taxon>Dikarya</taxon>
        <taxon>Ascomycota</taxon>
        <taxon>Saccharomycotina</taxon>
        <taxon>Saccharomycetes</taxon>
        <taxon>Phaffomycetales</taxon>
        <taxon>Wickerhamomycetaceae</taxon>
        <taxon>Wickerhamomyces</taxon>
    </lineage>
</organism>
<evidence type="ECO:0000313" key="1">
    <source>
        <dbReference type="EMBL" id="KAH3685879.1"/>
    </source>
</evidence>
<sequence length="72" mass="7976">MYFMDLIYDFMNPFKCGWLIGALSMKTADLTKSGYFNAVSMEALAPSEYPTNLTLSKECSSQKALMSAVNTS</sequence>
<gene>
    <name evidence="1" type="ORF">WICPIJ_003168</name>
</gene>
<dbReference type="AlphaFoldDB" id="A0A9P8TP58"/>
<dbReference type="EMBL" id="JAEUBG010001747">
    <property type="protein sequence ID" value="KAH3685879.1"/>
    <property type="molecule type" value="Genomic_DNA"/>
</dbReference>
<keyword evidence="2" id="KW-1185">Reference proteome</keyword>
<comment type="caution">
    <text evidence="1">The sequence shown here is derived from an EMBL/GenBank/DDBJ whole genome shotgun (WGS) entry which is preliminary data.</text>
</comment>
<dbReference type="Proteomes" id="UP000774326">
    <property type="component" value="Unassembled WGS sequence"/>
</dbReference>
<accession>A0A9P8TP58</accession>
<proteinExistence type="predicted"/>
<reference evidence="1" key="1">
    <citation type="journal article" date="2021" name="Open Biol.">
        <title>Shared evolutionary footprints suggest mitochondrial oxidative damage underlies multiple complex I losses in fungi.</title>
        <authorList>
            <person name="Schikora-Tamarit M.A."/>
            <person name="Marcet-Houben M."/>
            <person name="Nosek J."/>
            <person name="Gabaldon T."/>
        </authorList>
    </citation>
    <scope>NUCLEOTIDE SEQUENCE</scope>
    <source>
        <strain evidence="1">CBS2887</strain>
    </source>
</reference>